<organism evidence="1 2">
    <name type="scientific">Francisella philomiragia</name>
    <dbReference type="NCBI Taxonomy" id="28110"/>
    <lineage>
        <taxon>Bacteria</taxon>
        <taxon>Pseudomonadati</taxon>
        <taxon>Pseudomonadota</taxon>
        <taxon>Gammaproteobacteria</taxon>
        <taxon>Thiotrichales</taxon>
        <taxon>Francisellaceae</taxon>
        <taxon>Francisella</taxon>
    </lineage>
</organism>
<reference evidence="1 2" key="1">
    <citation type="submission" date="2020-08" db="EMBL/GenBank/DDBJ databases">
        <title>Comparative genomics of Francisella species.</title>
        <authorList>
            <person name="Sahl J."/>
            <person name="Sjodin A."/>
            <person name="Wagner D."/>
            <person name="Forsman M."/>
        </authorList>
    </citation>
    <scope>NUCLEOTIDE SEQUENCE [LARGE SCALE GENOMIC DNA]</scope>
    <source>
        <strain evidence="1 2">F1093</strain>
    </source>
</reference>
<name>A0ABS1GC94_9GAMM</name>
<comment type="caution">
    <text evidence="1">The sequence shown here is derived from an EMBL/GenBank/DDBJ whole genome shotgun (WGS) entry which is preliminary data.</text>
</comment>
<dbReference type="Proteomes" id="UP000760407">
    <property type="component" value="Unassembled WGS sequence"/>
</dbReference>
<gene>
    <name evidence="1" type="ORF">IBE52_05885</name>
</gene>
<sequence>MNQLVVLVNGDDRIVYQDFVYKDIVVPKGFIFNGNSIPRLFRWFLGKYEYLEASCIHDYLYDTKSNHLKKSKKQADIIYINIIIRLSTKSTKSSKSYITLKLKKIRANIIYFFIKEFGHKHYKAH</sequence>
<dbReference type="InterPro" id="IPR010767">
    <property type="entry name" value="Phage_CGC-2007_Cje0229"/>
</dbReference>
<keyword evidence="2" id="KW-1185">Reference proteome</keyword>
<evidence type="ECO:0000313" key="1">
    <source>
        <dbReference type="EMBL" id="MBK2302437.1"/>
    </source>
</evidence>
<dbReference type="RefSeq" id="WP_200166598.1">
    <property type="nucleotide sequence ID" value="NZ_JACTSG010000004.1"/>
</dbReference>
<dbReference type="Pfam" id="PF07087">
    <property type="entry name" value="DUF1353"/>
    <property type="match status" value="1"/>
</dbReference>
<proteinExistence type="predicted"/>
<evidence type="ECO:0000313" key="2">
    <source>
        <dbReference type="Proteomes" id="UP000760407"/>
    </source>
</evidence>
<accession>A0ABS1GC94</accession>
<dbReference type="EMBL" id="JACTSG010000004">
    <property type="protein sequence ID" value="MBK2302437.1"/>
    <property type="molecule type" value="Genomic_DNA"/>
</dbReference>
<protein>
    <submittedName>
        <fullName evidence="1">DUF1353 domain-containing protein</fullName>
    </submittedName>
</protein>